<protein>
    <submittedName>
        <fullName evidence="1">YD repeat-containing protein</fullName>
    </submittedName>
</protein>
<accession>A0A327WDX8</accession>
<dbReference type="Pfam" id="PF05593">
    <property type="entry name" value="RHS_repeat"/>
    <property type="match status" value="1"/>
</dbReference>
<sequence length="271" mass="30780">MLICLLGIAKAASSQYYFQDIVNTQFTVANLALLKQQKVASQMVQTFDPSMQVDKDFRCVRLLSPTYHQMRAITNSTATGYEVLISSFSAKGLLTKTVDSTGASVTITQYRYDESGRLLAVSSSSQALNSKLKFEETRNYQYDTAGRLQLMVQKKSVSNDSLVVRFKTDEQGHVVEEQPAMGKRTYFKYDQDGQLTDIYSYNAAKKRMLPDYMFEYEGKQMKKMTAVNTATSSYTVWEYSYQGNGLPDRESCYGKGRELLGMVKYNYTFNP</sequence>
<evidence type="ECO:0000313" key="1">
    <source>
        <dbReference type="EMBL" id="RAJ88112.1"/>
    </source>
</evidence>
<dbReference type="AlphaFoldDB" id="A0A327WDX8"/>
<name>A0A327WDX8_9BACT</name>
<dbReference type="Gene3D" id="2.180.10.10">
    <property type="entry name" value="RHS repeat-associated core"/>
    <property type="match status" value="1"/>
</dbReference>
<dbReference type="Proteomes" id="UP000249819">
    <property type="component" value="Unassembled WGS sequence"/>
</dbReference>
<dbReference type="InterPro" id="IPR031325">
    <property type="entry name" value="RHS_repeat"/>
</dbReference>
<comment type="caution">
    <text evidence="1">The sequence shown here is derived from an EMBL/GenBank/DDBJ whole genome shotgun (WGS) entry which is preliminary data.</text>
</comment>
<gene>
    <name evidence="1" type="ORF">CLV59_101879</name>
</gene>
<dbReference type="EMBL" id="QLMA01000001">
    <property type="protein sequence ID" value="RAJ88112.1"/>
    <property type="molecule type" value="Genomic_DNA"/>
</dbReference>
<keyword evidence="2" id="KW-1185">Reference proteome</keyword>
<proteinExistence type="predicted"/>
<organism evidence="1 2">
    <name type="scientific">Chitinophaga dinghuensis</name>
    <dbReference type="NCBI Taxonomy" id="1539050"/>
    <lineage>
        <taxon>Bacteria</taxon>
        <taxon>Pseudomonadati</taxon>
        <taxon>Bacteroidota</taxon>
        <taxon>Chitinophagia</taxon>
        <taxon>Chitinophagales</taxon>
        <taxon>Chitinophagaceae</taxon>
        <taxon>Chitinophaga</taxon>
    </lineage>
</organism>
<reference evidence="1 2" key="1">
    <citation type="submission" date="2018-06" db="EMBL/GenBank/DDBJ databases">
        <title>Genomic Encyclopedia of Archaeal and Bacterial Type Strains, Phase II (KMG-II): from individual species to whole genera.</title>
        <authorList>
            <person name="Goeker M."/>
        </authorList>
    </citation>
    <scope>NUCLEOTIDE SEQUENCE [LARGE SCALE GENOMIC DNA]</scope>
    <source>
        <strain evidence="1 2">DSM 29821</strain>
    </source>
</reference>
<evidence type="ECO:0000313" key="2">
    <source>
        <dbReference type="Proteomes" id="UP000249819"/>
    </source>
</evidence>